<sequence>MKAFLTDYAISLEEKKRGNAASATEPLSKITAKTERVSNDSEKVEEDKQCLPASTTERDGGHVTSTDALHAMLASDYFDETEHSEGFLDGCGPICY</sequence>
<feature type="compositionally biased region" description="Basic and acidic residues" evidence="1">
    <location>
        <begin position="32"/>
        <end position="49"/>
    </location>
</feature>
<reference evidence="2" key="1">
    <citation type="submission" date="2022-11" db="EMBL/GenBank/DDBJ databases">
        <title>Genome Resource of Sclerotinia nivalis Strain SnTB1, a Plant Pathogen Isolated from American Ginseng.</title>
        <authorList>
            <person name="Fan S."/>
        </authorList>
    </citation>
    <scope>NUCLEOTIDE SEQUENCE</scope>
    <source>
        <strain evidence="2">SnTB1</strain>
    </source>
</reference>
<proteinExistence type="predicted"/>
<evidence type="ECO:0000256" key="1">
    <source>
        <dbReference type="SAM" id="MobiDB-lite"/>
    </source>
</evidence>
<evidence type="ECO:0000313" key="3">
    <source>
        <dbReference type="Proteomes" id="UP001152300"/>
    </source>
</evidence>
<accession>A0A9X0B041</accession>
<dbReference type="Proteomes" id="UP001152300">
    <property type="component" value="Unassembled WGS sequence"/>
</dbReference>
<dbReference type="EMBL" id="JAPEIS010000001">
    <property type="protein sequence ID" value="KAJ8071919.1"/>
    <property type="molecule type" value="Genomic_DNA"/>
</dbReference>
<dbReference type="AlphaFoldDB" id="A0A9X0B041"/>
<organism evidence="2 3">
    <name type="scientific">Sclerotinia nivalis</name>
    <dbReference type="NCBI Taxonomy" id="352851"/>
    <lineage>
        <taxon>Eukaryota</taxon>
        <taxon>Fungi</taxon>
        <taxon>Dikarya</taxon>
        <taxon>Ascomycota</taxon>
        <taxon>Pezizomycotina</taxon>
        <taxon>Leotiomycetes</taxon>
        <taxon>Helotiales</taxon>
        <taxon>Sclerotiniaceae</taxon>
        <taxon>Sclerotinia</taxon>
    </lineage>
</organism>
<gene>
    <name evidence="2" type="ORF">OCU04_002224</name>
</gene>
<protein>
    <submittedName>
        <fullName evidence="2">Uncharacterized protein</fullName>
    </submittedName>
</protein>
<name>A0A9X0B041_9HELO</name>
<evidence type="ECO:0000313" key="2">
    <source>
        <dbReference type="EMBL" id="KAJ8071919.1"/>
    </source>
</evidence>
<comment type="caution">
    <text evidence="2">The sequence shown here is derived from an EMBL/GenBank/DDBJ whole genome shotgun (WGS) entry which is preliminary data.</text>
</comment>
<feature type="region of interest" description="Disordered" evidence="1">
    <location>
        <begin position="15"/>
        <end position="63"/>
    </location>
</feature>
<keyword evidence="3" id="KW-1185">Reference proteome</keyword>
<dbReference type="OrthoDB" id="10495081at2759"/>